<keyword evidence="9" id="KW-0472">Membrane</keyword>
<accession>A0ABV6G2L7</accession>
<evidence type="ECO:0000256" key="4">
    <source>
        <dbReference type="ARBA" id="ARBA00007937"/>
    </source>
</evidence>
<evidence type="ECO:0000256" key="2">
    <source>
        <dbReference type="ARBA" id="ARBA00004765"/>
    </source>
</evidence>
<keyword evidence="8 15" id="KW-0808">Transferase</keyword>
<dbReference type="PIRSF" id="PIRSF500064">
    <property type="entry name" value="GPAT"/>
    <property type="match status" value="1"/>
</dbReference>
<evidence type="ECO:0000256" key="11">
    <source>
        <dbReference type="ARBA" id="ARBA00023264"/>
    </source>
</evidence>
<dbReference type="PANTHER" id="PTHR12563:SF17">
    <property type="entry name" value="DIHYDROXYACETONE PHOSPHATE ACYLTRANSFERASE"/>
    <property type="match status" value="1"/>
</dbReference>
<keyword evidence="7" id="KW-1003">Cell membrane</keyword>
<dbReference type="InterPro" id="IPR002123">
    <property type="entry name" value="Plipid/glycerol_acylTrfase"/>
</dbReference>
<evidence type="ECO:0000256" key="7">
    <source>
        <dbReference type="ARBA" id="ARBA00022475"/>
    </source>
</evidence>
<comment type="caution">
    <text evidence="15">The sequence shown here is derived from an EMBL/GenBank/DDBJ whole genome shotgun (WGS) entry which is preliminary data.</text>
</comment>
<dbReference type="RefSeq" id="WP_019951716.1">
    <property type="nucleotide sequence ID" value="NZ_JBHLVX010000023.1"/>
</dbReference>
<dbReference type="NCBIfam" id="TIGR03703">
    <property type="entry name" value="plsB"/>
    <property type="match status" value="1"/>
</dbReference>
<evidence type="ECO:0000256" key="5">
    <source>
        <dbReference type="ARBA" id="ARBA00013113"/>
    </source>
</evidence>
<dbReference type="InterPro" id="IPR045520">
    <property type="entry name" value="GPAT/DHAPAT_C"/>
</dbReference>
<evidence type="ECO:0000256" key="13">
    <source>
        <dbReference type="ARBA" id="ARBA00048427"/>
    </source>
</evidence>
<keyword evidence="10" id="KW-0443">Lipid metabolism</keyword>
<dbReference type="EC" id="2.3.1.15" evidence="5"/>
<dbReference type="PANTHER" id="PTHR12563">
    <property type="entry name" value="GLYCEROL-3-PHOSPHATE ACYLTRANSFERASE"/>
    <property type="match status" value="1"/>
</dbReference>
<dbReference type="SMART" id="SM00563">
    <property type="entry name" value="PlsC"/>
    <property type="match status" value="1"/>
</dbReference>
<dbReference type="PIRSF" id="PIRSF000437">
    <property type="entry name" value="GPAT_DHAPAT"/>
    <property type="match status" value="1"/>
</dbReference>
<evidence type="ECO:0000313" key="15">
    <source>
        <dbReference type="EMBL" id="MFC0267748.1"/>
    </source>
</evidence>
<sequence length="824" mass="93603">MSPSRSSRARLVRLFNRLAGRWLHFRATTPQSPDTLVENSDRPLVYVLPVCDFADRVALTRFCAIHRLPSPTGETTLADGTRLSSTTALFDGARYRRHHGHVDYSAALDTMIAAQQRSGEDVMLMPVTLFWGRAPQRDRGHPRYPLLHRLAAGVRRLSAVVMRARALEVRFGEPLSLAALVERGDAEAGFARVRATRFLRRYFQRVRLQAIGPDLSPRRVLVQRVLRQRAVSEAISADAEERGHSREQSHHRAERYAEEIAAAMSAPVMRLLYRLLGQLWNRLYDGVEVHDSDAIEELAGTHELVYVPCHRSHIDYLLLSWVLYRQGLMPPHIAAGRNLDMPLIGRLLRGAGAFFMRRSFRDNRLYATVFNEYLHQLLSRGHPVEYFIEGGRSRTGRMLAPRPGMLSMTLRSHARAPTQPMAFVPVYIGYEKVLESRAYIRELRTGHKRRESPLGLLRALRHLRQPFGRVQVSFGEPLEVGAWLDREVSGWRDAPNDSNADWLRRAVPGLGFELAARINQAAALTPVSMVALVLLATSHRTIEVELLAHQLESLDALQRHYPGAQRLRLPQGDAAQWIERSLTLGLVSRVEHPLGDLITVDSEHAALLTWYRNNALHLFALHALVAFAFRNNRRLDFATLEALLSPLWPALREELYIDDGGTPFERQLHGVLNALQAAGLLIEHQHQWQRPADELEARERLYLLGRIIQPTLERGFILLSTLLRYADGGISRASLVEQSGLLAERLTRLQGLNAPEFFDRRLFTGLLDTLARDGWLEERDGGLHVDPHLPETLGTTRRLFDPALRHRLSELTARLPRREPNRPL</sequence>
<evidence type="ECO:0000313" key="16">
    <source>
        <dbReference type="Proteomes" id="UP001589814"/>
    </source>
</evidence>
<dbReference type="NCBIfam" id="NF003441">
    <property type="entry name" value="PRK04974.1"/>
    <property type="match status" value="1"/>
</dbReference>
<dbReference type="Pfam" id="PF19277">
    <property type="entry name" value="GPAT_C"/>
    <property type="match status" value="1"/>
</dbReference>
<name>A0ABV6G2L7_9GAMM</name>
<dbReference type="SUPFAM" id="SSF69593">
    <property type="entry name" value="Glycerol-3-phosphate (1)-acyltransferase"/>
    <property type="match status" value="1"/>
</dbReference>
<comment type="subcellular location">
    <subcellularLocation>
        <location evidence="1">Cell membrane</location>
        <topology evidence="1">Peripheral membrane protein</topology>
        <orientation evidence="1">Cytoplasmic side</orientation>
    </subcellularLocation>
</comment>
<keyword evidence="10" id="KW-0594">Phospholipid biosynthesis</keyword>
<evidence type="ECO:0000259" key="14">
    <source>
        <dbReference type="SMART" id="SM00563"/>
    </source>
</evidence>
<gene>
    <name evidence="15" type="primary">plsB</name>
    <name evidence="15" type="ORF">ACFFHW_07050</name>
</gene>
<evidence type="ECO:0000256" key="3">
    <source>
        <dbReference type="ARBA" id="ARBA00005189"/>
    </source>
</evidence>
<dbReference type="EMBL" id="JBHLVX010000023">
    <property type="protein sequence ID" value="MFC0267748.1"/>
    <property type="molecule type" value="Genomic_DNA"/>
</dbReference>
<keyword evidence="16" id="KW-1185">Reference proteome</keyword>
<organism evidence="15 16">
    <name type="scientific">Kushneria aurantia</name>
    <dbReference type="NCBI Taxonomy" id="504092"/>
    <lineage>
        <taxon>Bacteria</taxon>
        <taxon>Pseudomonadati</taxon>
        <taxon>Pseudomonadota</taxon>
        <taxon>Gammaproteobacteria</taxon>
        <taxon>Oceanospirillales</taxon>
        <taxon>Halomonadaceae</taxon>
        <taxon>Kushneria</taxon>
    </lineage>
</organism>
<dbReference type="InterPro" id="IPR022284">
    <property type="entry name" value="GPAT/DHAPAT"/>
</dbReference>
<reference evidence="15 16" key="1">
    <citation type="submission" date="2024-09" db="EMBL/GenBank/DDBJ databases">
        <authorList>
            <person name="Sun Q."/>
            <person name="Mori K."/>
        </authorList>
    </citation>
    <scope>NUCLEOTIDE SEQUENCE [LARGE SCALE GENOMIC DNA]</scope>
    <source>
        <strain evidence="15 16">CCM 7415</strain>
    </source>
</reference>
<evidence type="ECO:0000256" key="9">
    <source>
        <dbReference type="ARBA" id="ARBA00023136"/>
    </source>
</evidence>
<evidence type="ECO:0000256" key="10">
    <source>
        <dbReference type="ARBA" id="ARBA00023209"/>
    </source>
</evidence>
<comment type="pathway">
    <text evidence="3">Lipid metabolism.</text>
</comment>
<protein>
    <recommendedName>
        <fullName evidence="6">Glycerol-3-phosphate acyltransferase</fullName>
        <ecNumber evidence="5">2.3.1.15</ecNumber>
    </recommendedName>
</protein>
<evidence type="ECO:0000256" key="6">
    <source>
        <dbReference type="ARBA" id="ARBA00013432"/>
    </source>
</evidence>
<keyword evidence="10" id="KW-0444">Lipid biosynthesis</keyword>
<comment type="pathway">
    <text evidence="2">Phospholipid metabolism; CDP-diacylglycerol biosynthesis; CDP-diacylglycerol from sn-glycerol 3-phosphate: step 1/3.</text>
</comment>
<proteinExistence type="inferred from homology"/>
<keyword evidence="11" id="KW-1208">Phospholipid metabolism</keyword>
<dbReference type="Pfam" id="PF01553">
    <property type="entry name" value="Acyltransferase"/>
    <property type="match status" value="1"/>
</dbReference>
<dbReference type="InterPro" id="IPR028354">
    <property type="entry name" value="GPAT_PlsB"/>
</dbReference>
<evidence type="ECO:0000256" key="1">
    <source>
        <dbReference type="ARBA" id="ARBA00004413"/>
    </source>
</evidence>
<evidence type="ECO:0000256" key="12">
    <source>
        <dbReference type="ARBA" id="ARBA00023315"/>
    </source>
</evidence>
<keyword evidence="12 15" id="KW-0012">Acyltransferase</keyword>
<comment type="catalytic activity">
    <reaction evidence="13">
        <text>sn-glycerol 3-phosphate + an acyl-CoA = a 1-acyl-sn-glycero-3-phosphate + CoA</text>
        <dbReference type="Rhea" id="RHEA:15325"/>
        <dbReference type="ChEBI" id="CHEBI:57287"/>
        <dbReference type="ChEBI" id="CHEBI:57597"/>
        <dbReference type="ChEBI" id="CHEBI:57970"/>
        <dbReference type="ChEBI" id="CHEBI:58342"/>
        <dbReference type="EC" id="2.3.1.15"/>
    </reaction>
</comment>
<dbReference type="GO" id="GO:0004366">
    <property type="term" value="F:glycerol-3-phosphate O-acyltransferase activity"/>
    <property type="evidence" value="ECO:0007669"/>
    <property type="project" value="UniProtKB-EC"/>
</dbReference>
<evidence type="ECO:0000256" key="8">
    <source>
        <dbReference type="ARBA" id="ARBA00022679"/>
    </source>
</evidence>
<dbReference type="Proteomes" id="UP001589814">
    <property type="component" value="Unassembled WGS sequence"/>
</dbReference>
<feature type="domain" description="Phospholipid/glycerol acyltransferase" evidence="14">
    <location>
        <begin position="304"/>
        <end position="431"/>
    </location>
</feature>
<dbReference type="CDD" id="cd07993">
    <property type="entry name" value="LPLAT_DHAPAT-like"/>
    <property type="match status" value="1"/>
</dbReference>
<dbReference type="InterPro" id="IPR041728">
    <property type="entry name" value="GPAT/DHAPAT_LPLAT"/>
</dbReference>
<comment type="similarity">
    <text evidence="4">Belongs to the GPAT/DAPAT family.</text>
</comment>